<proteinExistence type="predicted"/>
<comment type="caution">
    <text evidence="3">The sequence shown here is derived from an EMBL/GenBank/DDBJ whole genome shotgun (WGS) entry which is preliminary data.</text>
</comment>
<dbReference type="InterPro" id="IPR036380">
    <property type="entry name" value="Isochorismatase-like_sf"/>
</dbReference>
<organism evidence="3 4">
    <name type="scientific">Actinomycetospora succinea</name>
    <dbReference type="NCBI Taxonomy" id="663603"/>
    <lineage>
        <taxon>Bacteria</taxon>
        <taxon>Bacillati</taxon>
        <taxon>Actinomycetota</taxon>
        <taxon>Actinomycetes</taxon>
        <taxon>Pseudonocardiales</taxon>
        <taxon>Pseudonocardiaceae</taxon>
        <taxon>Actinomycetospora</taxon>
    </lineage>
</organism>
<dbReference type="AlphaFoldDB" id="A0A4R6VMA2"/>
<evidence type="ECO:0000313" key="3">
    <source>
        <dbReference type="EMBL" id="TDQ64889.1"/>
    </source>
</evidence>
<sequence length="223" mass="23019">MTADETLHGAETAAVYDRAGFGATVPRGPRPALVVVDLTRGFTEPDFPLGADLTAEVAAAARLVEVAHDRDVPVIATAVSFTAAEADGDAVAWLRKAPGVRALREGSDAVALDARLGLAPDDHLILKKGASAFHGSSLAALLTGLHVDTAVICGATTSGCVRATAVDAVQCGFDTLVVADACGDRARGPHDAALYDLQAKYADVVALDDAVNYLDDPFRKADR</sequence>
<dbReference type="RefSeq" id="WP_243741387.1">
    <property type="nucleotide sequence ID" value="NZ_BAABHR010000015.1"/>
</dbReference>
<dbReference type="GO" id="GO:0016787">
    <property type="term" value="F:hydrolase activity"/>
    <property type="evidence" value="ECO:0007669"/>
    <property type="project" value="UniProtKB-KW"/>
</dbReference>
<dbReference type="PANTHER" id="PTHR43540">
    <property type="entry name" value="PEROXYUREIDOACRYLATE/UREIDOACRYLATE AMIDOHYDROLASE-RELATED"/>
    <property type="match status" value="1"/>
</dbReference>
<dbReference type="Gene3D" id="3.40.50.850">
    <property type="entry name" value="Isochorismatase-like"/>
    <property type="match status" value="1"/>
</dbReference>
<protein>
    <submittedName>
        <fullName evidence="3">Nicotinamidase-related amidase</fullName>
    </submittedName>
</protein>
<dbReference type="Proteomes" id="UP000295705">
    <property type="component" value="Unassembled WGS sequence"/>
</dbReference>
<gene>
    <name evidence="3" type="ORF">EV188_101137</name>
</gene>
<dbReference type="PANTHER" id="PTHR43540:SF1">
    <property type="entry name" value="ISOCHORISMATASE HYDROLASE"/>
    <property type="match status" value="1"/>
</dbReference>
<feature type="domain" description="Isochorismatase-like" evidence="2">
    <location>
        <begin position="32"/>
        <end position="207"/>
    </location>
</feature>
<evidence type="ECO:0000313" key="4">
    <source>
        <dbReference type="Proteomes" id="UP000295705"/>
    </source>
</evidence>
<evidence type="ECO:0000256" key="1">
    <source>
        <dbReference type="ARBA" id="ARBA00022801"/>
    </source>
</evidence>
<keyword evidence="1" id="KW-0378">Hydrolase</keyword>
<reference evidence="3 4" key="1">
    <citation type="submission" date="2019-03" db="EMBL/GenBank/DDBJ databases">
        <title>Genomic Encyclopedia of Type Strains, Phase IV (KMG-IV): sequencing the most valuable type-strain genomes for metagenomic binning, comparative biology and taxonomic classification.</title>
        <authorList>
            <person name="Goeker M."/>
        </authorList>
    </citation>
    <scope>NUCLEOTIDE SEQUENCE [LARGE SCALE GENOMIC DNA]</scope>
    <source>
        <strain evidence="3 4">DSM 45775</strain>
    </source>
</reference>
<dbReference type="InterPro" id="IPR000868">
    <property type="entry name" value="Isochorismatase-like_dom"/>
</dbReference>
<accession>A0A4R6VMA2</accession>
<dbReference type="Pfam" id="PF00857">
    <property type="entry name" value="Isochorismatase"/>
    <property type="match status" value="1"/>
</dbReference>
<evidence type="ECO:0000259" key="2">
    <source>
        <dbReference type="Pfam" id="PF00857"/>
    </source>
</evidence>
<name>A0A4R6VMA2_9PSEU</name>
<keyword evidence="4" id="KW-1185">Reference proteome</keyword>
<dbReference type="EMBL" id="SNYO01000001">
    <property type="protein sequence ID" value="TDQ64889.1"/>
    <property type="molecule type" value="Genomic_DNA"/>
</dbReference>
<dbReference type="InterPro" id="IPR050272">
    <property type="entry name" value="Isochorismatase-like_hydrls"/>
</dbReference>
<dbReference type="SUPFAM" id="SSF52499">
    <property type="entry name" value="Isochorismatase-like hydrolases"/>
    <property type="match status" value="1"/>
</dbReference>